<reference evidence="1" key="1">
    <citation type="submission" date="2012-11" db="EMBL/GenBank/DDBJ databases">
        <title>The Vampirome: Transcriptome and Proteome Analysis of the Submandibular and Accessory Glands of the Vampire Bat and Vector of Human Rabies, Desmodus rotundus.</title>
        <authorList>
            <person name="Francischetti I.M.B."/>
            <person name="Assumpcao T.C.F."/>
            <person name="Ma D."/>
            <person name="Vicente E.C."/>
            <person name="Ribeiro J.M.C."/>
        </authorList>
    </citation>
    <scope>NUCLEOTIDE SEQUENCE</scope>
    <source>
        <tissue evidence="1">Salivary gland</tissue>
    </source>
</reference>
<dbReference type="AlphaFoldDB" id="K9J482"/>
<dbReference type="EMBL" id="GABZ01003311">
    <property type="protein sequence ID" value="JAA50214.1"/>
    <property type="molecule type" value="mRNA"/>
</dbReference>
<name>K9J482_DESRO</name>
<feature type="non-terminal residue" evidence="1">
    <location>
        <position position="1"/>
    </location>
</feature>
<evidence type="ECO:0000313" key="1">
    <source>
        <dbReference type="EMBL" id="JAA50214.1"/>
    </source>
</evidence>
<organism evidence="1">
    <name type="scientific">Desmodus rotundus</name>
    <name type="common">Vampire bat</name>
    <dbReference type="NCBI Taxonomy" id="9430"/>
    <lineage>
        <taxon>Eukaryota</taxon>
        <taxon>Metazoa</taxon>
        <taxon>Chordata</taxon>
        <taxon>Craniata</taxon>
        <taxon>Vertebrata</taxon>
        <taxon>Euteleostomi</taxon>
        <taxon>Mammalia</taxon>
        <taxon>Eutheria</taxon>
        <taxon>Laurasiatheria</taxon>
        <taxon>Chiroptera</taxon>
        <taxon>Yangochiroptera</taxon>
        <taxon>Phyllostomidae</taxon>
        <taxon>Desmodontinae</taxon>
        <taxon>Desmodus</taxon>
    </lineage>
</organism>
<feature type="non-terminal residue" evidence="1">
    <location>
        <position position="75"/>
    </location>
</feature>
<protein>
    <submittedName>
        <fullName evidence="1">Uncharacterized protein</fullName>
    </submittedName>
</protein>
<accession>K9J482</accession>
<sequence length="75" mass="8541">SILGEKLISSDWLTHCQRSERGLASSCHRKQKTAHTALVHRKCNSPMPNLRKEQINFPFNNLPQSPLSLRCVMQA</sequence>
<proteinExistence type="evidence at transcript level"/>